<sequence>MRVAILSHPNVSLFELGCAVEMFALPRPEFDNWYQTEIVNLIDQPITTTGDIVMQTRHVAGLDGYDMLVIPSWPTQSGHTDPHTKAEVLRFAEQNKRIISFCSGAFLLAELGLLDGKRATTHWAFETKFRARFANVDYASNVLYVFDGQYGCSAGSAAGLDLALAVVRLDFGYAVANQVAKRLVISAHRSGGQAQFVDTPMLQVPNQFSESLQWAKANLKQAISIDLLAQKANMSRRTFDRKFRASMDLTPQEWLIIQRTELAKGLLESEDSNIEQLAVQAGFNNAESMRHHFRRVVGVSPRQYRAQFSKGSE</sequence>
<dbReference type="PANTHER" id="PTHR43130">
    <property type="entry name" value="ARAC-FAMILY TRANSCRIPTIONAL REGULATOR"/>
    <property type="match status" value="1"/>
</dbReference>
<dbReference type="InterPro" id="IPR052158">
    <property type="entry name" value="INH-QAR"/>
</dbReference>
<evidence type="ECO:0000256" key="2">
    <source>
        <dbReference type="ARBA" id="ARBA00023163"/>
    </source>
</evidence>
<keyword evidence="5" id="KW-1185">Reference proteome</keyword>
<dbReference type="OrthoDB" id="9803764at2"/>
<organism evidence="4 5">
    <name type="scientific">Vibrio ichthyoenteri ATCC 700023</name>
    <dbReference type="NCBI Taxonomy" id="870968"/>
    <lineage>
        <taxon>Bacteria</taxon>
        <taxon>Pseudomonadati</taxon>
        <taxon>Pseudomonadota</taxon>
        <taxon>Gammaproteobacteria</taxon>
        <taxon>Vibrionales</taxon>
        <taxon>Vibrionaceae</taxon>
        <taxon>Vibrio</taxon>
    </lineage>
</organism>
<dbReference type="SUPFAM" id="SSF52317">
    <property type="entry name" value="Class I glutamine amidotransferase-like"/>
    <property type="match status" value="1"/>
</dbReference>
<dbReference type="RefSeq" id="WP_006711003.1">
    <property type="nucleotide sequence ID" value="NZ_AFWF01000040.1"/>
</dbReference>
<dbReference type="Proteomes" id="UP000004605">
    <property type="component" value="Unassembled WGS sequence"/>
</dbReference>
<keyword evidence="2" id="KW-0804">Transcription</keyword>
<dbReference type="InterPro" id="IPR009057">
    <property type="entry name" value="Homeodomain-like_sf"/>
</dbReference>
<evidence type="ECO:0000256" key="1">
    <source>
        <dbReference type="ARBA" id="ARBA00023015"/>
    </source>
</evidence>
<dbReference type="CDD" id="cd03137">
    <property type="entry name" value="GATase1_AraC_1"/>
    <property type="match status" value="1"/>
</dbReference>
<accession>F9RYS7</accession>
<dbReference type="SUPFAM" id="SSF46689">
    <property type="entry name" value="Homeodomain-like"/>
    <property type="match status" value="2"/>
</dbReference>
<dbReference type="Pfam" id="PF01965">
    <property type="entry name" value="DJ-1_PfpI"/>
    <property type="match status" value="1"/>
</dbReference>
<dbReference type="InterPro" id="IPR029062">
    <property type="entry name" value="Class_I_gatase-like"/>
</dbReference>
<dbReference type="Gene3D" id="1.10.10.60">
    <property type="entry name" value="Homeodomain-like"/>
    <property type="match status" value="1"/>
</dbReference>
<feature type="domain" description="HTH araC/xylS-type" evidence="3">
    <location>
        <begin position="209"/>
        <end position="307"/>
    </location>
</feature>
<evidence type="ECO:0000259" key="3">
    <source>
        <dbReference type="PROSITE" id="PS01124"/>
    </source>
</evidence>
<dbReference type="InterPro" id="IPR002818">
    <property type="entry name" value="DJ-1/PfpI"/>
</dbReference>
<dbReference type="EMBL" id="AFWF01000040">
    <property type="protein sequence ID" value="EGU46287.1"/>
    <property type="molecule type" value="Genomic_DNA"/>
</dbReference>
<dbReference type="AlphaFoldDB" id="F9RYS7"/>
<proteinExistence type="predicted"/>
<dbReference type="PROSITE" id="PS01124">
    <property type="entry name" value="HTH_ARAC_FAMILY_2"/>
    <property type="match status" value="1"/>
</dbReference>
<dbReference type="GO" id="GO:0043565">
    <property type="term" value="F:sequence-specific DNA binding"/>
    <property type="evidence" value="ECO:0007669"/>
    <property type="project" value="InterPro"/>
</dbReference>
<gene>
    <name evidence="4" type="ORF">VII00023_11881</name>
</gene>
<comment type="caution">
    <text evidence="4">The sequence shown here is derived from an EMBL/GenBank/DDBJ whole genome shotgun (WGS) entry which is preliminary data.</text>
</comment>
<dbReference type="InterPro" id="IPR018060">
    <property type="entry name" value="HTH_AraC"/>
</dbReference>
<dbReference type="Gene3D" id="3.40.50.880">
    <property type="match status" value="1"/>
</dbReference>
<dbReference type="SMART" id="SM00342">
    <property type="entry name" value="HTH_ARAC"/>
    <property type="match status" value="1"/>
</dbReference>
<name>F9RYS7_9VIBR</name>
<dbReference type="GO" id="GO:0003700">
    <property type="term" value="F:DNA-binding transcription factor activity"/>
    <property type="evidence" value="ECO:0007669"/>
    <property type="project" value="InterPro"/>
</dbReference>
<dbReference type="Pfam" id="PF12833">
    <property type="entry name" value="HTH_18"/>
    <property type="match status" value="1"/>
</dbReference>
<dbReference type="PANTHER" id="PTHR43130:SF3">
    <property type="entry name" value="HTH-TYPE TRANSCRIPTIONAL REGULATOR RV1931C"/>
    <property type="match status" value="1"/>
</dbReference>
<protein>
    <submittedName>
        <fullName evidence="4">Transcriptional regulator</fullName>
    </submittedName>
</protein>
<keyword evidence="1" id="KW-0805">Transcription regulation</keyword>
<evidence type="ECO:0000313" key="5">
    <source>
        <dbReference type="Proteomes" id="UP000004605"/>
    </source>
</evidence>
<evidence type="ECO:0000313" key="4">
    <source>
        <dbReference type="EMBL" id="EGU46287.1"/>
    </source>
</evidence>
<reference evidence="4 5" key="1">
    <citation type="journal article" date="2012" name="Int. J. Syst. Evol. Microbiol.">
        <title>Vibrio caribbeanicus sp. nov., isolated from the marine sponge Scleritoderma cyanea.</title>
        <authorList>
            <person name="Hoffmann M."/>
            <person name="Monday S.R."/>
            <person name="Allard M.W."/>
            <person name="Strain E.A."/>
            <person name="Whittaker P."/>
            <person name="Naum M."/>
            <person name="McCarthy P.J."/>
            <person name="Lopez J.V."/>
            <person name="Fischer M."/>
            <person name="Brown E.W."/>
        </authorList>
    </citation>
    <scope>NUCLEOTIDE SEQUENCE [LARGE SCALE GENOMIC DNA]</scope>
    <source>
        <strain evidence="4 5">ATCC 700023</strain>
    </source>
</reference>